<evidence type="ECO:0000313" key="3">
    <source>
        <dbReference type="Proteomes" id="UP000670925"/>
    </source>
</evidence>
<dbReference type="Proteomes" id="UP000670925">
    <property type="component" value="Unassembled WGS sequence"/>
</dbReference>
<evidence type="ECO:0000313" key="2">
    <source>
        <dbReference type="EMBL" id="MBO3658821.1"/>
    </source>
</evidence>
<gene>
    <name evidence="2" type="ORF">J5N55_12130</name>
</gene>
<feature type="compositionally biased region" description="Basic and acidic residues" evidence="1">
    <location>
        <begin position="524"/>
        <end position="568"/>
    </location>
</feature>
<feature type="compositionally biased region" description="Polar residues" evidence="1">
    <location>
        <begin position="569"/>
        <end position="594"/>
    </location>
</feature>
<evidence type="ECO:0000256" key="1">
    <source>
        <dbReference type="SAM" id="MobiDB-lite"/>
    </source>
</evidence>
<organism evidence="2 3">
    <name type="scientific">Acinetobacter haemolyticus</name>
    <dbReference type="NCBI Taxonomy" id="29430"/>
    <lineage>
        <taxon>Bacteria</taxon>
        <taxon>Pseudomonadati</taxon>
        <taxon>Pseudomonadota</taxon>
        <taxon>Gammaproteobacteria</taxon>
        <taxon>Moraxellales</taxon>
        <taxon>Moraxellaceae</taxon>
        <taxon>Acinetobacter</taxon>
    </lineage>
</organism>
<feature type="region of interest" description="Disordered" evidence="1">
    <location>
        <begin position="311"/>
        <end position="345"/>
    </location>
</feature>
<feature type="compositionally biased region" description="Polar residues" evidence="1">
    <location>
        <begin position="334"/>
        <end position="345"/>
    </location>
</feature>
<feature type="region of interest" description="Disordered" evidence="1">
    <location>
        <begin position="518"/>
        <end position="594"/>
    </location>
</feature>
<dbReference type="AlphaFoldDB" id="A0AAW4J7F0"/>
<comment type="caution">
    <text evidence="2">The sequence shown here is derived from an EMBL/GenBank/DDBJ whole genome shotgun (WGS) entry which is preliminary data.</text>
</comment>
<dbReference type="RefSeq" id="WP_208464565.1">
    <property type="nucleotide sequence ID" value="NZ_JAGFOT010000012.1"/>
</dbReference>
<dbReference type="EMBL" id="JAGFOT010000012">
    <property type="protein sequence ID" value="MBO3658821.1"/>
    <property type="molecule type" value="Genomic_DNA"/>
</dbReference>
<protein>
    <submittedName>
        <fullName evidence="2">Uncharacterized protein</fullName>
    </submittedName>
</protein>
<proteinExistence type="predicted"/>
<sequence length="820" mass="91867">MIKIIKFDKNDTKSFEDNLAGFIEAVSFKESSSDLSLSISHPINTRAANKVNGSGYMGLFQFGEEALYDLGYYLGDYGISYKDLVGVDKNSEVRKRWQSQFDSHNWVGRWSGKRGINSKSDFLNSPAIQYEIIKEWIAHLCRQIRNNNLNEYFGKTIQGVEVTESGAIAGMHLVGIGGLGAFLGIPKFQGSKQIDGNGTHISKYIEMFNHFDLENCCQRKIYIVLTDAEKNALANKEVIVVSRYDGKYVSGETRVKLKSDEQGNLPVIVRHPNTEIKILADGKESNSIVQKANEKQRATLSDFPISSYAATLETESTPQPKPQTNKTPQELRSEQSQTMSSTPVETSTILRDIPFNIQIVEGDSGRPIPNMTFFLTYKGNIKKHTADGTGTRKGVIAEEGQDIELSVEGDGHKQVIHHFKVDAALNNQALKVRLPVHSFNIRVTQNGQRVANTLFSIFYRGREIPKRTNASGIITVKMLTGFVFGFGVKGKSLVLSRVEKSAAIKGFIVNASAVKASKLQETADEQRKRQQEAETARLQRQQKEAAEKKEKEAEEERKKAKTEADKNNQVRQNHGYTQNGGRPITTVSRQAPVTSDTTRYHIYHNGKIKRENKAATGYAEFIYYDQQGNAHNLGKSRFIVGKKYELVYKNGKLTGNRVIAGKTYLIDQRLHSSYRKNNIGYSWVIVSNEGRYYLSGLSLASILGAMCSIGYGEYHGSGFSTKDGSSGVESKTHINGINGDFRYLGTNNSHMVATVHTTYNNFDWDTNVRFIETLHRFGYKQFLSRPVSIKNGQMLPYSSSVINHHHHVHLQGFSPKIEDI</sequence>
<name>A0AAW4J7F0_ACIHA</name>
<reference evidence="2" key="1">
    <citation type="submission" date="2021-03" db="EMBL/GenBank/DDBJ databases">
        <title>Acinetobacter spp. whole-genome sequenced from Terengganu.</title>
        <authorList>
            <person name="Mohd Rani F."/>
        </authorList>
    </citation>
    <scope>NUCLEOTIDE SEQUENCE</scope>
    <source>
        <strain evidence="2">AC1502</strain>
    </source>
</reference>
<accession>A0AAW4J7F0</accession>